<feature type="compositionally biased region" description="Polar residues" evidence="1">
    <location>
        <begin position="36"/>
        <end position="49"/>
    </location>
</feature>
<protein>
    <submittedName>
        <fullName evidence="2">Unannotated protein</fullName>
    </submittedName>
</protein>
<evidence type="ECO:0000313" key="3">
    <source>
        <dbReference type="EMBL" id="CAB4763790.1"/>
    </source>
</evidence>
<feature type="compositionally biased region" description="Acidic residues" evidence="1">
    <location>
        <begin position="1"/>
        <end position="11"/>
    </location>
</feature>
<dbReference type="EMBL" id="CAEZYU010000193">
    <property type="protein sequence ID" value="CAB4763790.1"/>
    <property type="molecule type" value="Genomic_DNA"/>
</dbReference>
<name>A0A6J6BMX1_9ZZZZ</name>
<accession>A0A6J6BMX1</accession>
<organism evidence="2">
    <name type="scientific">freshwater metagenome</name>
    <dbReference type="NCBI Taxonomy" id="449393"/>
    <lineage>
        <taxon>unclassified sequences</taxon>
        <taxon>metagenomes</taxon>
        <taxon>ecological metagenomes</taxon>
    </lineage>
</organism>
<proteinExistence type="predicted"/>
<evidence type="ECO:0000256" key="1">
    <source>
        <dbReference type="SAM" id="MobiDB-lite"/>
    </source>
</evidence>
<gene>
    <name evidence="2" type="ORF">UFOPK1358_00988</name>
    <name evidence="3" type="ORF">UFOPK2766_02388</name>
</gene>
<evidence type="ECO:0000313" key="2">
    <source>
        <dbReference type="EMBL" id="CAB4540352.1"/>
    </source>
</evidence>
<sequence length="439" mass="45566">MAEEFATEEESNDRGPAPVTGSAKKAVSNPKAASKESGSANQTPQSNRSAVCASVTQEMMNDLVLFVVGAGIKLEPLETAIALPGMGDIAVRLALTITGAEFDLRAEDAGRVRVIVFADGDVSTRAEDFDGDVADVEVGAPAPSLAGMPVAPAPIPVRVEALVEPFIELHADSTVALGINLETAELVSLQTNPDAPVPDGIDAATWAGSLGMFSMLFGSLGDGLFAKLGEHVGVVGTELDEGVGAVLFQIGVASGRAQISVSSGLLTVGLPAAESVLGAAMAVPIAGKRVGLGLASSAVDALTQIIILRAAGDLPLPFELDLELGEQQVGSRIRNTRVLPDSFPDLRSALRTEVRTRLLRGRLELSVQAAWVELPSAVPSIFNVVSRKLGELVSLTPMRVRFPAKIELPIIPDSKDTIPVLIDDLRVTTDGLGLVVSLA</sequence>
<dbReference type="EMBL" id="CAEZSF010000085">
    <property type="protein sequence ID" value="CAB4540352.1"/>
    <property type="molecule type" value="Genomic_DNA"/>
</dbReference>
<reference evidence="2" key="1">
    <citation type="submission" date="2020-05" db="EMBL/GenBank/DDBJ databases">
        <authorList>
            <person name="Chiriac C."/>
            <person name="Salcher M."/>
            <person name="Ghai R."/>
            <person name="Kavagutti S V."/>
        </authorList>
    </citation>
    <scope>NUCLEOTIDE SEQUENCE</scope>
</reference>
<dbReference type="AlphaFoldDB" id="A0A6J6BMX1"/>
<feature type="region of interest" description="Disordered" evidence="1">
    <location>
        <begin position="1"/>
        <end position="49"/>
    </location>
</feature>